<dbReference type="InterPro" id="IPR007502">
    <property type="entry name" value="Helicase-assoc_dom"/>
</dbReference>
<evidence type="ECO:0000313" key="11">
    <source>
        <dbReference type="Proteomes" id="UP001642464"/>
    </source>
</evidence>
<protein>
    <recommendedName>
        <fullName evidence="1">RNA helicase</fullName>
        <ecNumber evidence="1">3.6.4.13</ecNumber>
    </recommendedName>
</protein>
<gene>
    <name evidence="10" type="ORF">SCF082_LOCUS31557</name>
</gene>
<comment type="catalytic activity">
    <reaction evidence="8">
        <text>ATP + H2O = ADP + phosphate + H(+)</text>
        <dbReference type="Rhea" id="RHEA:13065"/>
        <dbReference type="ChEBI" id="CHEBI:15377"/>
        <dbReference type="ChEBI" id="CHEBI:15378"/>
        <dbReference type="ChEBI" id="CHEBI:30616"/>
        <dbReference type="ChEBI" id="CHEBI:43474"/>
        <dbReference type="ChEBI" id="CHEBI:456216"/>
        <dbReference type="EC" id="3.6.4.13"/>
    </reaction>
</comment>
<feature type="domain" description="Helicase-associated" evidence="9">
    <location>
        <begin position="69"/>
        <end position="159"/>
    </location>
</feature>
<evidence type="ECO:0000256" key="8">
    <source>
        <dbReference type="ARBA" id="ARBA00047984"/>
    </source>
</evidence>
<dbReference type="InterPro" id="IPR048333">
    <property type="entry name" value="HA2_WH"/>
</dbReference>
<dbReference type="SUPFAM" id="SSF52540">
    <property type="entry name" value="P-loop containing nucleoside triphosphate hydrolases"/>
    <property type="match status" value="1"/>
</dbReference>
<comment type="caution">
    <text evidence="10">The sequence shown here is derived from an EMBL/GenBank/DDBJ whole genome shotgun (WGS) entry which is preliminary data.</text>
</comment>
<evidence type="ECO:0000256" key="3">
    <source>
        <dbReference type="ARBA" id="ARBA00022741"/>
    </source>
</evidence>
<keyword evidence="3" id="KW-0547">Nucleotide-binding</keyword>
<sequence>AGRAGRTRPGKCFRLYTLETFEKELPESTYPEIIRSNLSSVVISLKKLGVDDIVHFDFMEPPSPESMMRALEMLYFLGAIDEEGDLTDIGSKMADFPVDPHLSRSIIASARHSCLEEVIQIIAMLSVPPPFSRPRYAQKAADKAHKHFASGYGDHLSLLNAYRAYVDCGSKAEFCREHFLSERNMRQAENVRKQLASLARKSSHLESLENGHEKMSDLAWGLTTSIRKAFVEGFFMQCAHLDESGKHYLTVQDQQMVAIHPSSFLQHKAEWVLYHETVVTDRCYMRNATAIPPEMLIEVATKFYHPDRCKLTAHAKKMLRRALPRAKVAN</sequence>
<proteinExistence type="predicted"/>
<organism evidence="10 11">
    <name type="scientific">Durusdinium trenchii</name>
    <dbReference type="NCBI Taxonomy" id="1381693"/>
    <lineage>
        <taxon>Eukaryota</taxon>
        <taxon>Sar</taxon>
        <taxon>Alveolata</taxon>
        <taxon>Dinophyceae</taxon>
        <taxon>Suessiales</taxon>
        <taxon>Symbiodiniaceae</taxon>
        <taxon>Durusdinium</taxon>
    </lineage>
</organism>
<dbReference type="SMART" id="SM00847">
    <property type="entry name" value="HA2"/>
    <property type="match status" value="1"/>
</dbReference>
<reference evidence="10 11" key="1">
    <citation type="submission" date="2024-02" db="EMBL/GenBank/DDBJ databases">
        <authorList>
            <person name="Chen Y."/>
            <person name="Shah S."/>
            <person name="Dougan E. K."/>
            <person name="Thang M."/>
            <person name="Chan C."/>
        </authorList>
    </citation>
    <scope>NUCLEOTIDE SEQUENCE [LARGE SCALE GENOMIC DNA]</scope>
</reference>
<keyword evidence="7" id="KW-0508">mRNA splicing</keyword>
<keyword evidence="2" id="KW-0507">mRNA processing</keyword>
<dbReference type="Pfam" id="PF07717">
    <property type="entry name" value="OB_NTP_bind"/>
    <property type="match status" value="1"/>
</dbReference>
<dbReference type="Gene3D" id="1.20.120.1080">
    <property type="match status" value="1"/>
</dbReference>
<evidence type="ECO:0000256" key="6">
    <source>
        <dbReference type="ARBA" id="ARBA00022840"/>
    </source>
</evidence>
<dbReference type="EMBL" id="CAXAMM010026780">
    <property type="protein sequence ID" value="CAK9059631.1"/>
    <property type="molecule type" value="Genomic_DNA"/>
</dbReference>
<dbReference type="Proteomes" id="UP001642464">
    <property type="component" value="Unassembled WGS sequence"/>
</dbReference>
<dbReference type="PANTHER" id="PTHR18934:SF109">
    <property type="entry name" value="ATP-DEPENDENT RNA HELICASE DHX15 HOMOLOG"/>
    <property type="match status" value="1"/>
</dbReference>
<name>A0ABP0N7S8_9DINO</name>
<accession>A0ABP0N7S8</accession>
<evidence type="ECO:0000259" key="9">
    <source>
        <dbReference type="SMART" id="SM00847"/>
    </source>
</evidence>
<dbReference type="Gene3D" id="3.40.50.300">
    <property type="entry name" value="P-loop containing nucleotide triphosphate hydrolases"/>
    <property type="match status" value="1"/>
</dbReference>
<dbReference type="GO" id="GO:0004386">
    <property type="term" value="F:helicase activity"/>
    <property type="evidence" value="ECO:0007669"/>
    <property type="project" value="UniProtKB-KW"/>
</dbReference>
<evidence type="ECO:0000256" key="2">
    <source>
        <dbReference type="ARBA" id="ARBA00022664"/>
    </source>
</evidence>
<dbReference type="Pfam" id="PF04408">
    <property type="entry name" value="WHD_HA2"/>
    <property type="match status" value="1"/>
</dbReference>
<evidence type="ECO:0000256" key="5">
    <source>
        <dbReference type="ARBA" id="ARBA00022806"/>
    </source>
</evidence>
<dbReference type="EC" id="3.6.4.13" evidence="1"/>
<dbReference type="PANTHER" id="PTHR18934">
    <property type="entry name" value="ATP-DEPENDENT RNA HELICASE"/>
    <property type="match status" value="1"/>
</dbReference>
<dbReference type="Pfam" id="PF21010">
    <property type="entry name" value="HA2_C"/>
    <property type="match status" value="1"/>
</dbReference>
<keyword evidence="11" id="KW-1185">Reference proteome</keyword>
<evidence type="ECO:0000256" key="7">
    <source>
        <dbReference type="ARBA" id="ARBA00023187"/>
    </source>
</evidence>
<evidence type="ECO:0000313" key="10">
    <source>
        <dbReference type="EMBL" id="CAK9059631.1"/>
    </source>
</evidence>
<keyword evidence="6" id="KW-0067">ATP-binding</keyword>
<keyword evidence="4" id="KW-0378">Hydrolase</keyword>
<feature type="non-terminal residue" evidence="10">
    <location>
        <position position="1"/>
    </location>
</feature>
<keyword evidence="5 10" id="KW-0347">Helicase</keyword>
<evidence type="ECO:0000256" key="1">
    <source>
        <dbReference type="ARBA" id="ARBA00012552"/>
    </source>
</evidence>
<dbReference type="InterPro" id="IPR011709">
    <property type="entry name" value="DEAD-box_helicase_OB_fold"/>
</dbReference>
<dbReference type="InterPro" id="IPR027417">
    <property type="entry name" value="P-loop_NTPase"/>
</dbReference>
<evidence type="ECO:0000256" key="4">
    <source>
        <dbReference type="ARBA" id="ARBA00022801"/>
    </source>
</evidence>